<feature type="disulfide bond" evidence="7">
    <location>
        <begin position="526"/>
        <end position="535"/>
    </location>
</feature>
<evidence type="ECO:0000256" key="3">
    <source>
        <dbReference type="ARBA" id="ARBA00022475"/>
    </source>
</evidence>
<evidence type="ECO:0000256" key="7">
    <source>
        <dbReference type="PROSITE-ProRule" id="PRU00076"/>
    </source>
</evidence>
<dbReference type="VEuPathDB" id="FungiDB:H257_03804"/>
<dbReference type="PROSITE" id="PS00022">
    <property type="entry name" value="EGF_1"/>
    <property type="match status" value="1"/>
</dbReference>
<keyword evidence="4 8" id="KW-0812">Transmembrane</keyword>
<evidence type="ECO:0000256" key="6">
    <source>
        <dbReference type="ARBA" id="ARBA00023136"/>
    </source>
</evidence>
<keyword evidence="5 8" id="KW-1133">Transmembrane helix</keyword>
<feature type="transmembrane region" description="Helical" evidence="8">
    <location>
        <begin position="631"/>
        <end position="648"/>
    </location>
</feature>
<dbReference type="EMBL" id="KI913119">
    <property type="protein sequence ID" value="ETV84663.1"/>
    <property type="molecule type" value="Genomic_DNA"/>
</dbReference>
<comment type="subcellular location">
    <subcellularLocation>
        <location evidence="1">Cell membrane</location>
        <topology evidence="1">Multi-pass membrane protein</topology>
    </subcellularLocation>
</comment>
<evidence type="ECO:0000256" key="5">
    <source>
        <dbReference type="ARBA" id="ARBA00022989"/>
    </source>
</evidence>
<dbReference type="PANTHER" id="PTHR14319">
    <property type="entry name" value="FIVE-SPAN TRANSMEMBRANE PROTEIN M83"/>
    <property type="match status" value="1"/>
</dbReference>
<keyword evidence="7" id="KW-1015">Disulfide bond</keyword>
<feature type="transmembrane region" description="Helical" evidence="8">
    <location>
        <begin position="700"/>
        <end position="722"/>
    </location>
</feature>
<dbReference type="PROSITE" id="PS50026">
    <property type="entry name" value="EGF_3"/>
    <property type="match status" value="1"/>
</dbReference>
<dbReference type="InterPro" id="IPR000742">
    <property type="entry name" value="EGF"/>
</dbReference>
<dbReference type="RefSeq" id="XP_009826355.1">
    <property type="nucleotide sequence ID" value="XM_009828053.1"/>
</dbReference>
<feature type="transmembrane region" description="Helical" evidence="8">
    <location>
        <begin position="654"/>
        <end position="679"/>
    </location>
</feature>
<dbReference type="SUPFAM" id="SSF57196">
    <property type="entry name" value="EGF/Laminin"/>
    <property type="match status" value="1"/>
</dbReference>
<dbReference type="GO" id="GO:0005886">
    <property type="term" value="C:plasma membrane"/>
    <property type="evidence" value="ECO:0007669"/>
    <property type="project" value="UniProtKB-SubCell"/>
</dbReference>
<feature type="transmembrane region" description="Helical" evidence="8">
    <location>
        <begin position="569"/>
        <end position="587"/>
    </location>
</feature>
<evidence type="ECO:0000256" key="2">
    <source>
        <dbReference type="ARBA" id="ARBA00005542"/>
    </source>
</evidence>
<reference evidence="11" key="1">
    <citation type="submission" date="2013-12" db="EMBL/GenBank/DDBJ databases">
        <title>The Genome Sequence of Aphanomyces astaci APO3.</title>
        <authorList>
            <consortium name="The Broad Institute Genomics Platform"/>
            <person name="Russ C."/>
            <person name="Tyler B."/>
            <person name="van West P."/>
            <person name="Dieguez-Uribeondo J."/>
            <person name="Young S.K."/>
            <person name="Zeng Q."/>
            <person name="Gargeya S."/>
            <person name="Fitzgerald M."/>
            <person name="Abouelleil A."/>
            <person name="Alvarado L."/>
            <person name="Chapman S.B."/>
            <person name="Gainer-Dewar J."/>
            <person name="Goldberg J."/>
            <person name="Griggs A."/>
            <person name="Gujja S."/>
            <person name="Hansen M."/>
            <person name="Howarth C."/>
            <person name="Imamovic A."/>
            <person name="Ireland A."/>
            <person name="Larimer J."/>
            <person name="McCowan C."/>
            <person name="Murphy C."/>
            <person name="Pearson M."/>
            <person name="Poon T.W."/>
            <person name="Priest M."/>
            <person name="Roberts A."/>
            <person name="Saif S."/>
            <person name="Shea T."/>
            <person name="Sykes S."/>
            <person name="Wortman J."/>
            <person name="Nusbaum C."/>
            <person name="Birren B."/>
        </authorList>
    </citation>
    <scope>NUCLEOTIDE SEQUENCE [LARGE SCALE GENOMIC DNA]</scope>
    <source>
        <strain evidence="11">APO3</strain>
    </source>
</reference>
<keyword evidence="6 8" id="KW-0472">Membrane</keyword>
<dbReference type="OrthoDB" id="69646at2759"/>
<feature type="domain" description="EGF-like" evidence="10">
    <location>
        <begin position="495"/>
        <end position="536"/>
    </location>
</feature>
<dbReference type="Pfam" id="PF12036">
    <property type="entry name" value="DUF3522"/>
    <property type="match status" value="1"/>
</dbReference>
<comment type="similarity">
    <text evidence="2">Belongs to the TMEM8 family.</text>
</comment>
<feature type="chain" id="PRO_5004842903" description="EGF-like domain-containing protein" evidence="9">
    <location>
        <begin position="22"/>
        <end position="821"/>
    </location>
</feature>
<accession>W4H0H6</accession>
<organism evidence="11">
    <name type="scientific">Aphanomyces astaci</name>
    <name type="common">Crayfish plague agent</name>
    <dbReference type="NCBI Taxonomy" id="112090"/>
    <lineage>
        <taxon>Eukaryota</taxon>
        <taxon>Sar</taxon>
        <taxon>Stramenopiles</taxon>
        <taxon>Oomycota</taxon>
        <taxon>Saprolegniomycetes</taxon>
        <taxon>Saprolegniales</taxon>
        <taxon>Verrucalvaceae</taxon>
        <taxon>Aphanomyces</taxon>
    </lineage>
</organism>
<feature type="transmembrane region" description="Helical" evidence="8">
    <location>
        <begin position="728"/>
        <end position="748"/>
    </location>
</feature>
<keyword evidence="7" id="KW-0245">EGF-like domain</keyword>
<dbReference type="GeneID" id="20805800"/>
<keyword evidence="9" id="KW-0732">Signal</keyword>
<evidence type="ECO:0000256" key="8">
    <source>
        <dbReference type="SAM" id="Phobius"/>
    </source>
</evidence>
<proteinExistence type="inferred from homology"/>
<feature type="transmembrane region" description="Helical" evidence="8">
    <location>
        <begin position="607"/>
        <end position="624"/>
    </location>
</feature>
<gene>
    <name evidence="11" type="ORF">H257_03804</name>
</gene>
<evidence type="ECO:0000256" key="4">
    <source>
        <dbReference type="ARBA" id="ARBA00022692"/>
    </source>
</evidence>
<dbReference type="PROSITE" id="PS01186">
    <property type="entry name" value="EGF_2"/>
    <property type="match status" value="1"/>
</dbReference>
<protein>
    <recommendedName>
        <fullName evidence="10">EGF-like domain-containing protein</fullName>
    </recommendedName>
</protein>
<dbReference type="AlphaFoldDB" id="W4H0H6"/>
<evidence type="ECO:0000256" key="9">
    <source>
        <dbReference type="SAM" id="SignalP"/>
    </source>
</evidence>
<feature type="transmembrane region" description="Helical" evidence="8">
    <location>
        <begin position="543"/>
        <end position="562"/>
    </location>
</feature>
<comment type="caution">
    <text evidence="7">Lacks conserved residue(s) required for the propagation of feature annotation.</text>
</comment>
<sequence length="821" mass="91097">MCRVALFWAILLALWGDCCHWAKPFTQWTEHVYGKVAGDGVEYSSFQVEKGVSEVQVTFSRSDLRGRVVAPMLYGKLGSIPTLTSYDWNFNGTLDSFWFTESIPNLKTGTYYIALWGGDLPGTINNFGIGNSTNVWYYLDFTSIGCLDPDKAGYSCNIQVASTAQRVATAYPSQSVVNTTAKQGVPITGCMDYISNLQFFSIEITSPQFSLVTTLSIPQTFARNDVFYWALYDSPANPLDPAAIPLIDGAGYLTDGNATLKQDVPTLGTYWMLVYMDAPPKTSRCFRSTGVAFTLAWQAESCSLTPRADMCHTSWLRMNEARSDPSRNQSVLDSWFLADSPVLIDVGSFAYAAGYTVHIRDNYAGSNLIMHLVTTSTTTINLANVTLLIRADGLPTDAIYDYKLSGQHAMELSARRAKTFLDFNENALRERMKEPVTPLVTVAWPMLRFPKVGKWNVVVRSSPTQYSLGFAHSIATTLMGYVPGCRSWKHMLVLQSSPCPVGMCGDHGACEVSTTYQGLVLGTCQCIYGYAGDYCDHLYLENYAAQSYFLILSNFAILPAAIVSFQRSFYVEAFMFLSLGVLSSLYHACDINWVCVVQYTYLQKLDFIFSFNSILLCLFHLSGVRPKRKAIMQFVGLTLLVILIAIDPTTMTNWLIIGGLGGGQLVIAWTTYIVLARVVMGRSTKVRRILYSFFFLSGNFHVPLLVLGVLLWAAGLICWFLNRGPSYWLEHSLWHIFAMTAAGTLMACRKSSWYKILDDNGIDALPRVHSPISKRPFFGTNEELKTGGNCVLAVTVIPAPSTPLQNRSLSLDLGELPQIGE</sequence>
<keyword evidence="3" id="KW-1003">Cell membrane</keyword>
<evidence type="ECO:0000256" key="1">
    <source>
        <dbReference type="ARBA" id="ARBA00004651"/>
    </source>
</evidence>
<dbReference type="PANTHER" id="PTHR14319:SF3">
    <property type="entry name" value="TRANSMEMBRANE PROTEIN-LIKE PROTEIN"/>
    <property type="match status" value="1"/>
</dbReference>
<name>W4H0H6_APHAT</name>
<evidence type="ECO:0000259" key="10">
    <source>
        <dbReference type="PROSITE" id="PS50026"/>
    </source>
</evidence>
<dbReference type="InterPro" id="IPR021910">
    <property type="entry name" value="NGX6/PGAP6/MYMK"/>
</dbReference>
<feature type="signal peptide" evidence="9">
    <location>
        <begin position="1"/>
        <end position="21"/>
    </location>
</feature>
<evidence type="ECO:0000313" key="11">
    <source>
        <dbReference type="EMBL" id="ETV84663.1"/>
    </source>
</evidence>